<name>A0A0F9DUM7_9ZZZZ</name>
<reference evidence="1" key="1">
    <citation type="journal article" date="2015" name="Nature">
        <title>Complex archaea that bridge the gap between prokaryotes and eukaryotes.</title>
        <authorList>
            <person name="Spang A."/>
            <person name="Saw J.H."/>
            <person name="Jorgensen S.L."/>
            <person name="Zaremba-Niedzwiedzka K."/>
            <person name="Martijn J."/>
            <person name="Lind A.E."/>
            <person name="van Eijk R."/>
            <person name="Schleper C."/>
            <person name="Guy L."/>
            <person name="Ettema T.J."/>
        </authorList>
    </citation>
    <scope>NUCLEOTIDE SEQUENCE</scope>
</reference>
<protein>
    <submittedName>
        <fullName evidence="1">Uncharacterized protein</fullName>
    </submittedName>
</protein>
<comment type="caution">
    <text evidence="1">The sequence shown here is derived from an EMBL/GenBank/DDBJ whole genome shotgun (WGS) entry which is preliminary data.</text>
</comment>
<dbReference type="EMBL" id="LAZR01037757">
    <property type="protein sequence ID" value="KKL21371.1"/>
    <property type="molecule type" value="Genomic_DNA"/>
</dbReference>
<proteinExistence type="predicted"/>
<dbReference type="AlphaFoldDB" id="A0A0F9DUM7"/>
<evidence type="ECO:0000313" key="1">
    <source>
        <dbReference type="EMBL" id="KKL21371.1"/>
    </source>
</evidence>
<sequence length="102" mass="11781">MTRARALKRSREAERRLARVVGGKRNPSTGVEGTPDVETEEEAFELKSWQALPDWFHAAWEQAVRCAAHVDKKPILVFEARFPGGQNRRYYIVEESAWLRGR</sequence>
<gene>
    <name evidence="1" type="ORF">LCGC14_2446130</name>
</gene>
<accession>A0A0F9DUM7</accession>
<organism evidence="1">
    <name type="scientific">marine sediment metagenome</name>
    <dbReference type="NCBI Taxonomy" id="412755"/>
    <lineage>
        <taxon>unclassified sequences</taxon>
        <taxon>metagenomes</taxon>
        <taxon>ecological metagenomes</taxon>
    </lineage>
</organism>